<sequence>MLVVHFTITFLEKNERLILRLRYLKRYGFNDFS</sequence>
<dbReference type="EMBL" id="FOFN01000002">
    <property type="protein sequence ID" value="SEQ39463.1"/>
    <property type="molecule type" value="Genomic_DNA"/>
</dbReference>
<reference evidence="1 2" key="1">
    <citation type="submission" date="2016-10" db="EMBL/GenBank/DDBJ databases">
        <authorList>
            <person name="de Groot N.N."/>
        </authorList>
    </citation>
    <scope>NUCLEOTIDE SEQUENCE [LARGE SCALE GENOMIC DNA]</scope>
    <source>
        <strain evidence="1 2">DSM 21035</strain>
    </source>
</reference>
<evidence type="ECO:0000313" key="2">
    <source>
        <dbReference type="Proteomes" id="UP000198999"/>
    </source>
</evidence>
<dbReference type="AlphaFoldDB" id="A0A1H9FPQ1"/>
<accession>A0A1H9FPQ1</accession>
<protein>
    <submittedName>
        <fullName evidence="1">Uncharacterized protein</fullName>
    </submittedName>
</protein>
<organism evidence="1 2">
    <name type="scientific">Hyunsoonleella jejuensis</name>
    <dbReference type="NCBI Taxonomy" id="419940"/>
    <lineage>
        <taxon>Bacteria</taxon>
        <taxon>Pseudomonadati</taxon>
        <taxon>Bacteroidota</taxon>
        <taxon>Flavobacteriia</taxon>
        <taxon>Flavobacteriales</taxon>
        <taxon>Flavobacteriaceae</taxon>
    </lineage>
</organism>
<proteinExistence type="predicted"/>
<name>A0A1H9FPQ1_9FLAO</name>
<gene>
    <name evidence="1" type="ORF">SAMN05421824_1529</name>
</gene>
<keyword evidence="2" id="KW-1185">Reference proteome</keyword>
<dbReference type="Proteomes" id="UP000198999">
    <property type="component" value="Unassembled WGS sequence"/>
</dbReference>
<evidence type="ECO:0000313" key="1">
    <source>
        <dbReference type="EMBL" id="SEQ39463.1"/>
    </source>
</evidence>
<dbReference type="STRING" id="419940.SAMN05421824_1529"/>